<keyword evidence="2" id="KW-0378">Hydrolase</keyword>
<dbReference type="OrthoDB" id="448448at2759"/>
<dbReference type="SUPFAM" id="SSF52540">
    <property type="entry name" value="P-loop containing nucleoside triphosphate hydrolases"/>
    <property type="match status" value="2"/>
</dbReference>
<evidence type="ECO:0000259" key="5">
    <source>
        <dbReference type="PROSITE" id="PS51194"/>
    </source>
</evidence>
<dbReference type="Gene3D" id="3.40.50.300">
    <property type="entry name" value="P-loop containing nucleotide triphosphate hydrolases"/>
    <property type="match status" value="1"/>
</dbReference>
<dbReference type="GO" id="GO:0006281">
    <property type="term" value="P:DNA repair"/>
    <property type="evidence" value="ECO:0007669"/>
    <property type="project" value="TreeGrafter"/>
</dbReference>
<keyword evidence="3" id="KW-0067">ATP-binding</keyword>
<dbReference type="CDD" id="cd18008">
    <property type="entry name" value="DEXDc_SHPRH-like"/>
    <property type="match status" value="1"/>
</dbReference>
<dbReference type="InterPro" id="IPR027417">
    <property type="entry name" value="P-loop_NTPase"/>
</dbReference>
<dbReference type="InterPro" id="IPR038718">
    <property type="entry name" value="SNF2-like_sf"/>
</dbReference>
<dbReference type="SMART" id="SM00487">
    <property type="entry name" value="DEXDc"/>
    <property type="match status" value="1"/>
</dbReference>
<reference evidence="6" key="1">
    <citation type="journal article" date="2021" name="Nat. Commun.">
        <title>Genetic determinants of endophytism in the Arabidopsis root mycobiome.</title>
        <authorList>
            <person name="Mesny F."/>
            <person name="Miyauchi S."/>
            <person name="Thiergart T."/>
            <person name="Pickel B."/>
            <person name="Atanasova L."/>
            <person name="Karlsson M."/>
            <person name="Huettel B."/>
            <person name="Barry K.W."/>
            <person name="Haridas S."/>
            <person name="Chen C."/>
            <person name="Bauer D."/>
            <person name="Andreopoulos W."/>
            <person name="Pangilinan J."/>
            <person name="LaButti K."/>
            <person name="Riley R."/>
            <person name="Lipzen A."/>
            <person name="Clum A."/>
            <person name="Drula E."/>
            <person name="Henrissat B."/>
            <person name="Kohler A."/>
            <person name="Grigoriev I.V."/>
            <person name="Martin F.M."/>
            <person name="Hacquard S."/>
        </authorList>
    </citation>
    <scope>NUCLEOTIDE SEQUENCE</scope>
    <source>
        <strain evidence="6">MPI-SDFR-AT-0068</strain>
    </source>
</reference>
<dbReference type="SMART" id="SM00490">
    <property type="entry name" value="HELICc"/>
    <property type="match status" value="1"/>
</dbReference>
<dbReference type="InterPro" id="IPR000330">
    <property type="entry name" value="SNF2_N"/>
</dbReference>
<proteinExistence type="predicted"/>
<dbReference type="AlphaFoldDB" id="A0A8K0S710"/>
<gene>
    <name evidence="6" type="ORF">BKA59DRAFT_492594</name>
</gene>
<dbReference type="GO" id="GO:0008094">
    <property type="term" value="F:ATP-dependent activity, acting on DNA"/>
    <property type="evidence" value="ECO:0007669"/>
    <property type="project" value="TreeGrafter"/>
</dbReference>
<evidence type="ECO:0000313" key="7">
    <source>
        <dbReference type="Proteomes" id="UP000813427"/>
    </source>
</evidence>
<dbReference type="PROSITE" id="PS51194">
    <property type="entry name" value="HELICASE_CTER"/>
    <property type="match status" value="1"/>
</dbReference>
<dbReference type="CDD" id="cd18793">
    <property type="entry name" value="SF2_C_SNF"/>
    <property type="match status" value="1"/>
</dbReference>
<comment type="caution">
    <text evidence="6">The sequence shown here is derived from an EMBL/GenBank/DDBJ whole genome shotgun (WGS) entry which is preliminary data.</text>
</comment>
<keyword evidence="7" id="KW-1185">Reference proteome</keyword>
<dbReference type="GO" id="GO:0005634">
    <property type="term" value="C:nucleus"/>
    <property type="evidence" value="ECO:0007669"/>
    <property type="project" value="TreeGrafter"/>
</dbReference>
<dbReference type="GO" id="GO:0005524">
    <property type="term" value="F:ATP binding"/>
    <property type="evidence" value="ECO:0007669"/>
    <property type="project" value="UniProtKB-KW"/>
</dbReference>
<evidence type="ECO:0000256" key="2">
    <source>
        <dbReference type="ARBA" id="ARBA00022801"/>
    </source>
</evidence>
<feature type="domain" description="Helicase C-terminal" evidence="5">
    <location>
        <begin position="623"/>
        <end position="743"/>
    </location>
</feature>
<dbReference type="PANTHER" id="PTHR45626:SF52">
    <property type="entry name" value="SINGLE-STRANDED DNA-DEPENDENT ATPASE (EUROFUNG)"/>
    <property type="match status" value="1"/>
</dbReference>
<dbReference type="InterPro" id="IPR014001">
    <property type="entry name" value="Helicase_ATP-bd"/>
</dbReference>
<dbReference type="InterPro" id="IPR049730">
    <property type="entry name" value="SNF2/RAD54-like_C"/>
</dbReference>
<name>A0A8K0S710_9HYPO</name>
<dbReference type="Pfam" id="PF00271">
    <property type="entry name" value="Helicase_C"/>
    <property type="match status" value="1"/>
</dbReference>
<evidence type="ECO:0000256" key="3">
    <source>
        <dbReference type="ARBA" id="ARBA00022840"/>
    </source>
</evidence>
<keyword evidence="1" id="KW-0547">Nucleotide-binding</keyword>
<dbReference type="EMBL" id="JAGPXF010000003">
    <property type="protein sequence ID" value="KAH7252776.1"/>
    <property type="molecule type" value="Genomic_DNA"/>
</dbReference>
<protein>
    <submittedName>
        <fullName evidence="6">SNF2 family N-terminal domain-containing protein</fullName>
    </submittedName>
</protein>
<sequence>MDLDGQDTVRARKRIRLQSPEPDVDYDNIGDFFWSNSELLTQLTYDNDFSASILEPIEEVKDEARVEIVGEALVAETVRDVCLGMIALKTTSSFFKNREESEATVNMQQCGGILKLSKADTGAYAGIVTDLFPSQLLDRPSVKLSALLTAPASLRVLVFSRIEKAAEIGALLSTNDLFLQHPSPRSIEYFEVDTEYFNPHYLVTPGSRMPQMEDLAIEYNESASKPSFSLDEQKKGQLMGVFDTAANLSIRSTTNPSPRLRTSLKDYQLKALTVMSEKECTNVESPQSPSLWEMGLGKTLCVLSLICWSLDLSRDSQAQATGYELSTTLVVIPKSIIPGWQTQIKNHILPGQIRVALYHGTGRRSLVKHFRKSDIVLTTYQALRSEWTNKGPLFTEQWFRVVLDEAHRIGNRSTQVFQAACELQSLRRWCLTGTPIVNTIDNYGALLAFIKMEPLVAKATFDRWISNTIRNNVQDGLRKLRILVEATCLRRTKSSTSQALPPPTIREEKVHLLPYDRALYDFFETEAAKNAADAPNNYPANYPEMRREKKNVLSLIQSLRRICDHGVDLLSASDIEAWRSKNSLGTIFETTNCSTDSYCYLPTSNTSKAESLGVSTQTGPSAQVQRMIQNIKAEQIDNSTWSAIPPVKSVVFSYWTKMLDLVQNALQQAGFLCERIDGQYSIKRREEALYRFANDPCCTVMLATIGSGGEGIDLTSANHVHLLEPHWNPMAEEQAIARVHRMG</sequence>
<dbReference type="PANTHER" id="PTHR45626">
    <property type="entry name" value="TRANSCRIPTION TERMINATION FACTOR 2-RELATED"/>
    <property type="match status" value="1"/>
</dbReference>
<evidence type="ECO:0000259" key="4">
    <source>
        <dbReference type="PROSITE" id="PS51192"/>
    </source>
</evidence>
<evidence type="ECO:0000256" key="1">
    <source>
        <dbReference type="ARBA" id="ARBA00022741"/>
    </source>
</evidence>
<dbReference type="Proteomes" id="UP000813427">
    <property type="component" value="Unassembled WGS sequence"/>
</dbReference>
<organism evidence="6 7">
    <name type="scientific">Fusarium tricinctum</name>
    <dbReference type="NCBI Taxonomy" id="61284"/>
    <lineage>
        <taxon>Eukaryota</taxon>
        <taxon>Fungi</taxon>
        <taxon>Dikarya</taxon>
        <taxon>Ascomycota</taxon>
        <taxon>Pezizomycotina</taxon>
        <taxon>Sordariomycetes</taxon>
        <taxon>Hypocreomycetidae</taxon>
        <taxon>Hypocreales</taxon>
        <taxon>Nectriaceae</taxon>
        <taxon>Fusarium</taxon>
        <taxon>Fusarium tricinctum species complex</taxon>
    </lineage>
</organism>
<feature type="domain" description="Helicase ATP-binding" evidence="4">
    <location>
        <begin position="292"/>
        <end position="453"/>
    </location>
</feature>
<dbReference type="InterPro" id="IPR001650">
    <property type="entry name" value="Helicase_C-like"/>
</dbReference>
<dbReference type="InterPro" id="IPR050628">
    <property type="entry name" value="SNF2_RAD54_helicase_TF"/>
</dbReference>
<accession>A0A8K0S710</accession>
<dbReference type="PROSITE" id="PS51192">
    <property type="entry name" value="HELICASE_ATP_BIND_1"/>
    <property type="match status" value="1"/>
</dbReference>
<evidence type="ECO:0000313" key="6">
    <source>
        <dbReference type="EMBL" id="KAH7252776.1"/>
    </source>
</evidence>
<dbReference type="GO" id="GO:0016787">
    <property type="term" value="F:hydrolase activity"/>
    <property type="evidence" value="ECO:0007669"/>
    <property type="project" value="UniProtKB-KW"/>
</dbReference>
<dbReference type="Gene3D" id="3.40.50.10810">
    <property type="entry name" value="Tandem AAA-ATPase domain"/>
    <property type="match status" value="1"/>
</dbReference>
<dbReference type="Pfam" id="PF00176">
    <property type="entry name" value="SNF2-rel_dom"/>
    <property type="match status" value="1"/>
</dbReference>